<dbReference type="SMART" id="SM00862">
    <property type="entry name" value="Trans_reg_C"/>
    <property type="match status" value="1"/>
</dbReference>
<evidence type="ECO:0000256" key="3">
    <source>
        <dbReference type="ARBA" id="ARBA00023163"/>
    </source>
</evidence>
<organism evidence="8 9">
    <name type="scientific">Faecalicatena faecalis</name>
    <dbReference type="NCBI Taxonomy" id="2726362"/>
    <lineage>
        <taxon>Bacteria</taxon>
        <taxon>Bacillati</taxon>
        <taxon>Bacillota</taxon>
        <taxon>Clostridia</taxon>
        <taxon>Lachnospirales</taxon>
        <taxon>Lachnospiraceae</taxon>
        <taxon>Faecalicatena</taxon>
    </lineage>
</organism>
<protein>
    <submittedName>
        <fullName evidence="8">Response regulator transcription factor</fullName>
    </submittedName>
</protein>
<keyword evidence="2 5" id="KW-0238">DNA-binding</keyword>
<dbReference type="SMART" id="SM00448">
    <property type="entry name" value="REC"/>
    <property type="match status" value="1"/>
</dbReference>
<sequence length="224" mass="26282">MQYKILIVDDDTELLKMLRSYFEIRKFTVITAENGAEALEKVSLVPDLILLDINMPHIDGIEVCRRIRDQISCPIIFLTAKVEEQDRVNGLLSGGDDYILKPFSLKELDARIIAHLKREERHKAKSEFKFHGELMIDYSSKKVQLGDAYLELTKLEYDIIEFLSMNPGQVFDKERIYERLCGYDAEGDSRVITELVRRIRRKMAKHTENEYIETVWGMGYRWKN</sequence>
<dbReference type="RefSeq" id="WP_216243513.1">
    <property type="nucleotide sequence ID" value="NZ_JABACJ020000016.1"/>
</dbReference>
<keyword evidence="4" id="KW-0597">Phosphoprotein</keyword>
<comment type="caution">
    <text evidence="8">The sequence shown here is derived from an EMBL/GenBank/DDBJ whole genome shotgun (WGS) entry which is preliminary data.</text>
</comment>
<evidence type="ECO:0000256" key="1">
    <source>
        <dbReference type="ARBA" id="ARBA00023015"/>
    </source>
</evidence>
<dbReference type="CDD" id="cd17574">
    <property type="entry name" value="REC_OmpR"/>
    <property type="match status" value="1"/>
</dbReference>
<dbReference type="PANTHER" id="PTHR48111">
    <property type="entry name" value="REGULATOR OF RPOS"/>
    <property type="match status" value="1"/>
</dbReference>
<dbReference type="Proteomes" id="UP000723714">
    <property type="component" value="Unassembled WGS sequence"/>
</dbReference>
<dbReference type="PROSITE" id="PS51755">
    <property type="entry name" value="OMPR_PHOB"/>
    <property type="match status" value="1"/>
</dbReference>
<dbReference type="EMBL" id="JABACJ020000016">
    <property type="protein sequence ID" value="MBU3877212.1"/>
    <property type="molecule type" value="Genomic_DNA"/>
</dbReference>
<dbReference type="InterPro" id="IPR001867">
    <property type="entry name" value="OmpR/PhoB-type_DNA-bd"/>
</dbReference>
<feature type="DNA-binding region" description="OmpR/PhoB-type" evidence="5">
    <location>
        <begin position="125"/>
        <end position="224"/>
    </location>
</feature>
<keyword evidence="3" id="KW-0804">Transcription</keyword>
<evidence type="ECO:0000259" key="7">
    <source>
        <dbReference type="PROSITE" id="PS51755"/>
    </source>
</evidence>
<feature type="domain" description="Response regulatory" evidence="6">
    <location>
        <begin position="4"/>
        <end position="116"/>
    </location>
</feature>
<dbReference type="InterPro" id="IPR039420">
    <property type="entry name" value="WalR-like"/>
</dbReference>
<dbReference type="InterPro" id="IPR001789">
    <property type="entry name" value="Sig_transdc_resp-reg_receiver"/>
</dbReference>
<feature type="domain" description="OmpR/PhoB-type" evidence="7">
    <location>
        <begin position="125"/>
        <end position="224"/>
    </location>
</feature>
<gene>
    <name evidence="8" type="ORF">HGO97_015510</name>
</gene>
<evidence type="ECO:0000313" key="8">
    <source>
        <dbReference type="EMBL" id="MBU3877212.1"/>
    </source>
</evidence>
<feature type="modified residue" description="4-aspartylphosphate" evidence="4">
    <location>
        <position position="52"/>
    </location>
</feature>
<evidence type="ECO:0000256" key="4">
    <source>
        <dbReference type="PROSITE-ProRule" id="PRU00169"/>
    </source>
</evidence>
<dbReference type="PROSITE" id="PS50110">
    <property type="entry name" value="RESPONSE_REGULATORY"/>
    <property type="match status" value="1"/>
</dbReference>
<dbReference type="Pfam" id="PF00072">
    <property type="entry name" value="Response_reg"/>
    <property type="match status" value="1"/>
</dbReference>
<evidence type="ECO:0000259" key="6">
    <source>
        <dbReference type="PROSITE" id="PS50110"/>
    </source>
</evidence>
<keyword evidence="1" id="KW-0805">Transcription regulation</keyword>
<evidence type="ECO:0000313" key="9">
    <source>
        <dbReference type="Proteomes" id="UP000723714"/>
    </source>
</evidence>
<evidence type="ECO:0000256" key="2">
    <source>
        <dbReference type="ARBA" id="ARBA00023125"/>
    </source>
</evidence>
<dbReference type="PANTHER" id="PTHR48111:SF2">
    <property type="entry name" value="RESPONSE REGULATOR SAER"/>
    <property type="match status" value="1"/>
</dbReference>
<reference evidence="8 9" key="1">
    <citation type="submission" date="2021-06" db="EMBL/GenBank/DDBJ databases">
        <title>Faecalicatena sp. nov. isolated from porcine feces.</title>
        <authorList>
            <person name="Oh B.S."/>
            <person name="Lee J.H."/>
        </authorList>
    </citation>
    <scope>NUCLEOTIDE SEQUENCE [LARGE SCALE GENOMIC DNA]</scope>
    <source>
        <strain evidence="8 9">AGMB00832</strain>
    </source>
</reference>
<dbReference type="Pfam" id="PF00486">
    <property type="entry name" value="Trans_reg_C"/>
    <property type="match status" value="1"/>
</dbReference>
<keyword evidence="9" id="KW-1185">Reference proteome</keyword>
<name>A0ABS6D7Q0_9FIRM</name>
<accession>A0ABS6D7Q0</accession>
<proteinExistence type="predicted"/>
<evidence type="ECO:0000256" key="5">
    <source>
        <dbReference type="PROSITE-ProRule" id="PRU01091"/>
    </source>
</evidence>
<dbReference type="CDD" id="cd00383">
    <property type="entry name" value="trans_reg_C"/>
    <property type="match status" value="1"/>
</dbReference>